<reference evidence="3" key="1">
    <citation type="submission" date="2021-05" db="EMBL/GenBank/DDBJ databases">
        <authorList>
            <person name="Alioto T."/>
            <person name="Alioto T."/>
            <person name="Gomez Garrido J."/>
        </authorList>
    </citation>
    <scope>NUCLEOTIDE SEQUENCE</scope>
</reference>
<feature type="domain" description="VWFD" evidence="2">
    <location>
        <begin position="399"/>
        <end position="569"/>
    </location>
</feature>
<dbReference type="AlphaFoldDB" id="A0A8D9B548"/>
<name>A0A8D9B548_9HEMI</name>
<evidence type="ECO:0000256" key="1">
    <source>
        <dbReference type="SAM" id="MobiDB-lite"/>
    </source>
</evidence>
<protein>
    <submittedName>
        <fullName evidence="3">Apolipophorins</fullName>
    </submittedName>
</protein>
<dbReference type="InterPro" id="IPR036465">
    <property type="entry name" value="vWFA_dom_sf"/>
</dbReference>
<dbReference type="SUPFAM" id="SSF53300">
    <property type="entry name" value="vWA-like"/>
    <property type="match status" value="1"/>
</dbReference>
<dbReference type="EMBL" id="HBUF01605083">
    <property type="protein sequence ID" value="CAG6777316.1"/>
    <property type="molecule type" value="Transcribed_RNA"/>
</dbReference>
<accession>A0A8D9B548</accession>
<dbReference type="PROSITE" id="PS51233">
    <property type="entry name" value="VWFD"/>
    <property type="match status" value="1"/>
</dbReference>
<evidence type="ECO:0000259" key="2">
    <source>
        <dbReference type="PROSITE" id="PS51233"/>
    </source>
</evidence>
<dbReference type="Pfam" id="PF00094">
    <property type="entry name" value="VWD"/>
    <property type="match status" value="1"/>
</dbReference>
<organism evidence="3">
    <name type="scientific">Cacopsylla melanoneura</name>
    <dbReference type="NCBI Taxonomy" id="428564"/>
    <lineage>
        <taxon>Eukaryota</taxon>
        <taxon>Metazoa</taxon>
        <taxon>Ecdysozoa</taxon>
        <taxon>Arthropoda</taxon>
        <taxon>Hexapoda</taxon>
        <taxon>Insecta</taxon>
        <taxon>Pterygota</taxon>
        <taxon>Neoptera</taxon>
        <taxon>Paraneoptera</taxon>
        <taxon>Hemiptera</taxon>
        <taxon>Sternorrhyncha</taxon>
        <taxon>Psylloidea</taxon>
        <taxon>Psyllidae</taxon>
        <taxon>Psyllinae</taxon>
        <taxon>Cacopsylla</taxon>
    </lineage>
</organism>
<dbReference type="InterPro" id="IPR001846">
    <property type="entry name" value="VWF_type-D"/>
</dbReference>
<feature type="region of interest" description="Disordered" evidence="1">
    <location>
        <begin position="586"/>
        <end position="619"/>
    </location>
</feature>
<dbReference type="GO" id="GO:0032991">
    <property type="term" value="C:protein-containing complex"/>
    <property type="evidence" value="ECO:0007669"/>
    <property type="project" value="UniProtKB-ARBA"/>
</dbReference>
<proteinExistence type="predicted"/>
<feature type="region of interest" description="Disordered" evidence="1">
    <location>
        <begin position="652"/>
        <end position="688"/>
    </location>
</feature>
<evidence type="ECO:0000313" key="3">
    <source>
        <dbReference type="EMBL" id="CAG6777316.1"/>
    </source>
</evidence>
<sequence length="1080" mass="122292">MKRIAEECAGQTDLLFKFNLPQWSRSDQPSLVWDTYESLSSIFKQYLQNMFQVFMIDGSSLFKFTEDIKNLIETSKANIHSLYSHIDSLKTRIKHNTRAILSAVRLKLLELQDLTIQWLRHAEEQTILTVQGIVVDLQKQGITLMQYAYDVKDTLQTFMLHVYDLASDLISILIEIDEVKFLIRYAMDIYREYVNFDKLHQFIIGLCQLVVEDVQRNFSDLTSFVLSLAENYYIQNIRNFVSIVYQKVCWSWSYLHLTSRLERLLYSRFESVLYELIFSTTDRTISRYNLSVENRYIEFEQSIPIEWESFDTLPKYDQLLVKLDKLVNSDGAGLMSDVENFKYSVYEKLSTGFGLSLDDKPVGLIMGNQLLTFDRTLVELMQTNGTAGVNVGAGALAAGINGAMGGDKLGSLPAGINRAIGAMAGVYVLSYETRDEKWVLLMEYTDKNEKLIHFWTGGDKLTLNMATQSILLNGSPIELPYELSLNAYIVKVDESRVRISYDEHITMVCHLGQDICVVQLSPWMYGKTVGLLGNFDYESYNDLSLPNGTLTTNRHCLLEAWKLSDATPLINEHQHHHEDLEDLKSGLETNHPANSDLDSEENFLDRDTPTHPQPNTTVTGLADLGLAKDLTHLLESNESFSLHSLLAKIKSSTSGPMAESEQKSFSGSEERKFVGSGSEGPTVLNYGSGPEGPTVLTYSQVRQCESYFLHSRVSDLCWNQLDTRQFYSLCVRSGDPCRTIYAFISTCREIDFEVQLEPPSFCVQCQLNNRTLLSGRSLSLHNTEKSNNQHDIVFLVNSYETDCLDELNMTTLLTQMYNQAKTSQATLGDIRIGFVVFNNNKYNSDIQLYTSEQKMWTTDAQQAASTFQRILSDKCAYTPCGDVTTVFDSLKFVSKLSFRPGVTRSVVLLQCSQCTDKRGYSDMLAMLQESSIKLHILSTQSFTHLNSNLVGMDATDVFAKDGSHSSVQANPVLRKQFVAPKDFCSSLALSTQGSLFALPSHSNSQLYIVYSRLILKSQAGYSRCEKCDCVAGDDWSGRLRCYRCGVGLTYDYELDLDDRLGVDYSEEYTDPLVTLVVNFR</sequence>
<dbReference type="PANTHER" id="PTHR37860:SF1">
    <property type="match status" value="1"/>
</dbReference>
<dbReference type="PANTHER" id="PTHR37860">
    <property type="entry name" value="AGAP008810-PA"/>
    <property type="match status" value="1"/>
</dbReference>